<feature type="region of interest" description="Disordered" evidence="1">
    <location>
        <begin position="52"/>
        <end position="188"/>
    </location>
</feature>
<organism evidence="2 3">
    <name type="scientific">Babesia gibsoni</name>
    <dbReference type="NCBI Taxonomy" id="33632"/>
    <lineage>
        <taxon>Eukaryota</taxon>
        <taxon>Sar</taxon>
        <taxon>Alveolata</taxon>
        <taxon>Apicomplexa</taxon>
        <taxon>Aconoidasida</taxon>
        <taxon>Piroplasmida</taxon>
        <taxon>Babesiidae</taxon>
        <taxon>Babesia</taxon>
    </lineage>
</organism>
<dbReference type="EMBL" id="JAVEPI010000003">
    <property type="protein sequence ID" value="KAK1443085.1"/>
    <property type="molecule type" value="Genomic_DNA"/>
</dbReference>
<sequence>MTEIDTTIQSNQHMEDEIEKDIYTTAEEYPYEEDTVSPKNGEACYCKIPDDEVTESVAEDDIQNEIEEIDDETLDLADIDESGEHINEGSEGEADKSITRKDDGDDDDESSDHDKEDGTSEEEVPDTEDNDVDSKDEGTVDDLVNVDNADLAEELQKATLEEEDDAPHAEFSLSEEPTSSSKSKVKSKKLNWVPKPSIPAYMLNATKKLNIDELGKTIITTKGQAEKLAAAKKEKMAEKLREMKKQHKEESEKLKKETALRRQQAVAAEKARVLAAKKAREDQAERIRLEAIQRRKNENQEKTRQHEDFELRKNTINKVRQQIIQQQKEGDTSPVSHA</sequence>
<protein>
    <submittedName>
        <fullName evidence="2">Uncharacterized protein</fullName>
    </submittedName>
</protein>
<feature type="compositionally biased region" description="Basic and acidic residues" evidence="1">
    <location>
        <begin position="293"/>
        <end position="313"/>
    </location>
</feature>
<comment type="caution">
    <text evidence="2">The sequence shown here is derived from an EMBL/GenBank/DDBJ whole genome shotgun (WGS) entry which is preliminary data.</text>
</comment>
<evidence type="ECO:0000313" key="2">
    <source>
        <dbReference type="EMBL" id="KAK1443085.1"/>
    </source>
</evidence>
<dbReference type="AlphaFoldDB" id="A0AAD8P923"/>
<proteinExistence type="predicted"/>
<accession>A0AAD8P923</accession>
<feature type="region of interest" description="Disordered" evidence="1">
    <location>
        <begin position="293"/>
        <end position="314"/>
    </location>
</feature>
<keyword evidence="3" id="KW-1185">Reference proteome</keyword>
<feature type="compositionally biased region" description="Acidic residues" evidence="1">
    <location>
        <begin position="52"/>
        <end position="81"/>
    </location>
</feature>
<dbReference type="Proteomes" id="UP001230268">
    <property type="component" value="Unassembled WGS sequence"/>
</dbReference>
<feature type="compositionally biased region" description="Basic and acidic residues" evidence="1">
    <location>
        <begin position="82"/>
        <end position="103"/>
    </location>
</feature>
<feature type="compositionally biased region" description="Basic and acidic residues" evidence="1">
    <location>
        <begin position="241"/>
        <end position="260"/>
    </location>
</feature>
<gene>
    <name evidence="2" type="ORF">BgAZ_306030</name>
</gene>
<feature type="region of interest" description="Disordered" evidence="1">
    <location>
        <begin position="241"/>
        <end position="263"/>
    </location>
</feature>
<name>A0AAD8P923_BABGI</name>
<evidence type="ECO:0000256" key="1">
    <source>
        <dbReference type="SAM" id="MobiDB-lite"/>
    </source>
</evidence>
<feature type="compositionally biased region" description="Acidic residues" evidence="1">
    <location>
        <begin position="119"/>
        <end position="131"/>
    </location>
</feature>
<evidence type="ECO:0000313" key="3">
    <source>
        <dbReference type="Proteomes" id="UP001230268"/>
    </source>
</evidence>
<reference evidence="2" key="1">
    <citation type="submission" date="2023-08" db="EMBL/GenBank/DDBJ databases">
        <title>Draft sequence of the Babesia gibsoni genome.</title>
        <authorList>
            <person name="Yamagishi J.Y."/>
            <person name="Xuan X.X."/>
        </authorList>
    </citation>
    <scope>NUCLEOTIDE SEQUENCE</scope>
    <source>
        <strain evidence="2">Azabu</strain>
    </source>
</reference>